<keyword evidence="2" id="KW-1185">Reference proteome</keyword>
<name>A0ABD2QP88_9PLAT</name>
<gene>
    <name evidence="1" type="ORF">Ciccas_000072</name>
</gene>
<reference evidence="1 2" key="1">
    <citation type="submission" date="2024-11" db="EMBL/GenBank/DDBJ databases">
        <title>Adaptive evolution of stress response genes in parasites aligns with host niche diversity.</title>
        <authorList>
            <person name="Hahn C."/>
            <person name="Resl P."/>
        </authorList>
    </citation>
    <scope>NUCLEOTIDE SEQUENCE [LARGE SCALE GENOMIC DNA]</scope>
    <source>
        <strain evidence="1">EGGRZ-B1_66</strain>
        <tissue evidence="1">Body</tissue>
    </source>
</reference>
<accession>A0ABD2QP88</accession>
<dbReference type="EMBL" id="JBJKFK010000004">
    <property type="protein sequence ID" value="KAL3321238.1"/>
    <property type="molecule type" value="Genomic_DNA"/>
</dbReference>
<comment type="caution">
    <text evidence="1">The sequence shown here is derived from an EMBL/GenBank/DDBJ whole genome shotgun (WGS) entry which is preliminary data.</text>
</comment>
<proteinExistence type="predicted"/>
<organism evidence="1 2">
    <name type="scientific">Cichlidogyrus casuarinus</name>
    <dbReference type="NCBI Taxonomy" id="1844966"/>
    <lineage>
        <taxon>Eukaryota</taxon>
        <taxon>Metazoa</taxon>
        <taxon>Spiralia</taxon>
        <taxon>Lophotrochozoa</taxon>
        <taxon>Platyhelminthes</taxon>
        <taxon>Monogenea</taxon>
        <taxon>Monopisthocotylea</taxon>
        <taxon>Dactylogyridea</taxon>
        <taxon>Ancyrocephalidae</taxon>
        <taxon>Cichlidogyrus</taxon>
    </lineage>
</organism>
<evidence type="ECO:0000313" key="2">
    <source>
        <dbReference type="Proteomes" id="UP001626550"/>
    </source>
</evidence>
<sequence>MPTRDALHKIYHAACLTLHQICATLGLLEKETKSKILDFDKLPIGHYHLLTDLYLISLCAQYPRLLKRSFDHPYRLELEGMFSESYVRTNDAQDPNWELLDTHEAQAMPDSESETISEFRTSNLIPTLINWTVNLATNNN</sequence>
<evidence type="ECO:0000313" key="1">
    <source>
        <dbReference type="EMBL" id="KAL3321238.1"/>
    </source>
</evidence>
<dbReference type="AlphaFoldDB" id="A0ABD2QP88"/>
<protein>
    <submittedName>
        <fullName evidence="1">Uncharacterized protein</fullName>
    </submittedName>
</protein>
<dbReference type="Proteomes" id="UP001626550">
    <property type="component" value="Unassembled WGS sequence"/>
</dbReference>